<dbReference type="Proteomes" id="UP000648239">
    <property type="component" value="Unassembled WGS sequence"/>
</dbReference>
<dbReference type="PANTHER" id="PTHR33164">
    <property type="entry name" value="TRANSCRIPTIONAL REGULATOR, MARR FAMILY"/>
    <property type="match status" value="1"/>
</dbReference>
<dbReference type="GO" id="GO:0003677">
    <property type="term" value="F:DNA binding"/>
    <property type="evidence" value="ECO:0007669"/>
    <property type="project" value="UniProtKB-KW"/>
</dbReference>
<dbReference type="PRINTS" id="PR00598">
    <property type="entry name" value="HTHMARR"/>
</dbReference>
<dbReference type="SMART" id="SM00347">
    <property type="entry name" value="HTH_MARR"/>
    <property type="match status" value="1"/>
</dbReference>
<keyword evidence="3" id="KW-0804">Transcription</keyword>
<organism evidence="5 6">
    <name type="scientific">Candidatus Polarisedimenticola svalbardensis</name>
    <dbReference type="NCBI Taxonomy" id="2886004"/>
    <lineage>
        <taxon>Bacteria</taxon>
        <taxon>Pseudomonadati</taxon>
        <taxon>Acidobacteriota</taxon>
        <taxon>Candidatus Polarisedimenticolia</taxon>
        <taxon>Candidatus Polarisedimenticolales</taxon>
        <taxon>Candidatus Polarisedimenticolaceae</taxon>
        <taxon>Candidatus Polarisedimenticola</taxon>
    </lineage>
</organism>
<dbReference type="InterPro" id="IPR036390">
    <property type="entry name" value="WH_DNA-bd_sf"/>
</dbReference>
<sequence>MNRFAPELMALGRAFGLFERDAICCGTVSVAQSAALQELLRGPREIGRLATIMGVAQSSMTRLVDGLEKRGWVERDRAGQDRRRVEVLLSTAGREEATRLSGLTEETLSTIHDRIPADKRKQVLESLNLLRKAIEDVRCCGPGKD</sequence>
<feature type="domain" description="HTH marR-type" evidence="4">
    <location>
        <begin position="1"/>
        <end position="135"/>
    </location>
</feature>
<evidence type="ECO:0000313" key="5">
    <source>
        <dbReference type="EMBL" id="MBD3868061.1"/>
    </source>
</evidence>
<dbReference type="InterPro" id="IPR023187">
    <property type="entry name" value="Tscrpt_reg_MarR-type_CS"/>
</dbReference>
<dbReference type="GO" id="GO:0006950">
    <property type="term" value="P:response to stress"/>
    <property type="evidence" value="ECO:0007669"/>
    <property type="project" value="TreeGrafter"/>
</dbReference>
<dbReference type="InterPro" id="IPR039422">
    <property type="entry name" value="MarR/SlyA-like"/>
</dbReference>
<dbReference type="GO" id="GO:0003700">
    <property type="term" value="F:DNA-binding transcription factor activity"/>
    <property type="evidence" value="ECO:0007669"/>
    <property type="project" value="InterPro"/>
</dbReference>
<dbReference type="Gene3D" id="1.10.10.10">
    <property type="entry name" value="Winged helix-like DNA-binding domain superfamily/Winged helix DNA-binding domain"/>
    <property type="match status" value="1"/>
</dbReference>
<keyword evidence="2" id="KW-0238">DNA-binding</keyword>
<dbReference type="PROSITE" id="PS01117">
    <property type="entry name" value="HTH_MARR_1"/>
    <property type="match status" value="1"/>
</dbReference>
<dbReference type="InterPro" id="IPR000835">
    <property type="entry name" value="HTH_MarR-typ"/>
</dbReference>
<dbReference type="PANTHER" id="PTHR33164:SF43">
    <property type="entry name" value="HTH-TYPE TRANSCRIPTIONAL REPRESSOR YETL"/>
    <property type="match status" value="1"/>
</dbReference>
<name>A0A8J6XWZ3_9BACT</name>
<evidence type="ECO:0000256" key="3">
    <source>
        <dbReference type="ARBA" id="ARBA00023163"/>
    </source>
</evidence>
<protein>
    <submittedName>
        <fullName evidence="5">Winged helix-turn-helix transcriptional regulator</fullName>
    </submittedName>
</protein>
<accession>A0A8J6XWZ3</accession>
<comment type="caution">
    <text evidence="5">The sequence shown here is derived from an EMBL/GenBank/DDBJ whole genome shotgun (WGS) entry which is preliminary data.</text>
</comment>
<evidence type="ECO:0000313" key="6">
    <source>
        <dbReference type="Proteomes" id="UP000648239"/>
    </source>
</evidence>
<evidence type="ECO:0000256" key="2">
    <source>
        <dbReference type="ARBA" id="ARBA00023125"/>
    </source>
</evidence>
<dbReference type="EMBL" id="JACXWD010000021">
    <property type="protein sequence ID" value="MBD3868061.1"/>
    <property type="molecule type" value="Genomic_DNA"/>
</dbReference>
<evidence type="ECO:0000259" key="4">
    <source>
        <dbReference type="PROSITE" id="PS50995"/>
    </source>
</evidence>
<gene>
    <name evidence="5" type="ORF">IFK94_08045</name>
</gene>
<keyword evidence="1" id="KW-0805">Transcription regulation</keyword>
<dbReference type="InterPro" id="IPR036388">
    <property type="entry name" value="WH-like_DNA-bd_sf"/>
</dbReference>
<dbReference type="PROSITE" id="PS50995">
    <property type="entry name" value="HTH_MARR_2"/>
    <property type="match status" value="1"/>
</dbReference>
<reference evidence="5 6" key="1">
    <citation type="submission" date="2020-08" db="EMBL/GenBank/DDBJ databases">
        <title>Acidobacteriota in marine sediments use diverse sulfur dissimilation pathways.</title>
        <authorList>
            <person name="Wasmund K."/>
        </authorList>
    </citation>
    <scope>NUCLEOTIDE SEQUENCE [LARGE SCALE GENOMIC DNA]</scope>
    <source>
        <strain evidence="5">MAG AM4</strain>
    </source>
</reference>
<dbReference type="Pfam" id="PF01047">
    <property type="entry name" value="MarR"/>
    <property type="match status" value="1"/>
</dbReference>
<evidence type="ECO:0000256" key="1">
    <source>
        <dbReference type="ARBA" id="ARBA00023015"/>
    </source>
</evidence>
<dbReference type="AlphaFoldDB" id="A0A8J6XWZ3"/>
<proteinExistence type="predicted"/>
<dbReference type="SUPFAM" id="SSF46785">
    <property type="entry name" value="Winged helix' DNA-binding domain"/>
    <property type="match status" value="1"/>
</dbReference>